<reference evidence="5 6" key="1">
    <citation type="submission" date="2019-11" db="EMBL/GenBank/DDBJ databases">
        <title>Whole genome sequence of a plant growth promoting strain Serratia marcescens BTL07 isolated from the rhizoplane of Chili (Capsicum annuum).</title>
        <authorList>
            <person name="Dutta S."/>
            <person name="Khatun A."/>
            <person name="Gupta D.R."/>
            <person name="Surovy M.Z."/>
            <person name="Rahman M.M."/>
            <person name="Mahmud N.U."/>
            <person name="Emes R."/>
            <person name="Warry A."/>
            <person name="West H."/>
            <person name="Clarke M.L."/>
            <person name="Islam M.T."/>
        </authorList>
    </citation>
    <scope>NUCLEOTIDE SEQUENCE [LARGE SCALE GENOMIC DNA]</scope>
    <source>
        <strain evidence="5 6">BTL07</strain>
    </source>
</reference>
<organism evidence="5 6">
    <name type="scientific">Serratia marcescens</name>
    <dbReference type="NCBI Taxonomy" id="615"/>
    <lineage>
        <taxon>Bacteria</taxon>
        <taxon>Pseudomonadati</taxon>
        <taxon>Pseudomonadota</taxon>
        <taxon>Gammaproteobacteria</taxon>
        <taxon>Enterobacterales</taxon>
        <taxon>Yersiniaceae</taxon>
        <taxon>Serratia</taxon>
    </lineage>
</organism>
<dbReference type="Proteomes" id="UP000443014">
    <property type="component" value="Unassembled WGS sequence"/>
</dbReference>
<dbReference type="AlphaFoldDB" id="A0ABD6I1M2"/>
<dbReference type="PANTHER" id="PTHR43785">
    <property type="entry name" value="GAMMA-GLUTAMYLPUTRESCINE SYNTHETASE"/>
    <property type="match status" value="1"/>
</dbReference>
<evidence type="ECO:0000256" key="3">
    <source>
        <dbReference type="RuleBase" id="RU000384"/>
    </source>
</evidence>
<accession>A0ABD6I1M2</accession>
<keyword evidence="1" id="KW-0436">Ligase</keyword>
<sequence>MHANIIGFNPLLAELPASPTRAFHKELEHYLQRYPQTEQLDIYLHDLNGQLRGKRLPIAEAFGLEKGCYFPLSIYALDLHGRVIEESGLGQRAGEPDRLCLPVPGTLRPCARAPERHAQLLLTMQNADGGACELEPRVVLQRVLKRLHERNCFPVVAAELEFYLQDLQRPAEAEACPTQSFAVDAPERHHALLSDIERHARLQSLPLTGVVAEAASGQYELNLHHSRRVLEACDQIMALKRLTRQIAEQHHQHACFMAKPCAHAAGSGLHFHISLQNERGENLLTGAPGELSDNMQQAMAGMLALMPASMAILAPNINAFRRFRPGMHVPLRASWGHNNRTVALRLPCADSANQRIEYRLAGADANPYLALAVMLGGLLHGLEHPLPLPLPPAANGCESDNAAPLPLGQQEALALFRHSDPLRELLGPAFCTLWHTCKSAELRRFEEQVTAAELGWML</sequence>
<name>A0ABD6I1M2_SERMA</name>
<dbReference type="InterPro" id="IPR036651">
    <property type="entry name" value="Gln_synt_N_sf"/>
</dbReference>
<dbReference type="PROSITE" id="PS51987">
    <property type="entry name" value="GS_CATALYTIC"/>
    <property type="match status" value="1"/>
</dbReference>
<dbReference type="SUPFAM" id="SSF54368">
    <property type="entry name" value="Glutamine synthetase, N-terminal domain"/>
    <property type="match status" value="1"/>
</dbReference>
<evidence type="ECO:0000256" key="1">
    <source>
        <dbReference type="ARBA" id="ARBA00022598"/>
    </source>
</evidence>
<dbReference type="GO" id="GO:0016879">
    <property type="term" value="F:ligase activity, forming carbon-nitrogen bonds"/>
    <property type="evidence" value="ECO:0007669"/>
    <property type="project" value="UniProtKB-ARBA"/>
</dbReference>
<evidence type="ECO:0000313" key="6">
    <source>
        <dbReference type="Proteomes" id="UP000443014"/>
    </source>
</evidence>
<dbReference type="SMART" id="SM01230">
    <property type="entry name" value="Gln-synt_C"/>
    <property type="match status" value="1"/>
</dbReference>
<dbReference type="RefSeq" id="WP_156866111.1">
    <property type="nucleotide sequence ID" value="NZ_WNKC01000003.1"/>
</dbReference>
<dbReference type="SUPFAM" id="SSF55931">
    <property type="entry name" value="Glutamine synthetase/guanido kinase"/>
    <property type="match status" value="1"/>
</dbReference>
<feature type="domain" description="GS catalytic" evidence="4">
    <location>
        <begin position="136"/>
        <end position="458"/>
    </location>
</feature>
<evidence type="ECO:0000259" key="4">
    <source>
        <dbReference type="PROSITE" id="PS51987"/>
    </source>
</evidence>
<evidence type="ECO:0000313" key="5">
    <source>
        <dbReference type="EMBL" id="MVF04909.1"/>
    </source>
</evidence>
<dbReference type="PANTHER" id="PTHR43785:SF12">
    <property type="entry name" value="TYPE-1 GLUTAMINE SYNTHETASE 2"/>
    <property type="match status" value="1"/>
</dbReference>
<dbReference type="Pfam" id="PF00120">
    <property type="entry name" value="Gln-synt_C"/>
    <property type="match status" value="1"/>
</dbReference>
<protein>
    <submittedName>
        <fullName evidence="5">Glutamine synthetase</fullName>
    </submittedName>
</protein>
<dbReference type="EMBL" id="WNKC01000003">
    <property type="protein sequence ID" value="MVF04909.1"/>
    <property type="molecule type" value="Genomic_DNA"/>
</dbReference>
<evidence type="ECO:0000256" key="2">
    <source>
        <dbReference type="PROSITE-ProRule" id="PRU01331"/>
    </source>
</evidence>
<comment type="caution">
    <text evidence="5">The sequence shown here is derived from an EMBL/GenBank/DDBJ whole genome shotgun (WGS) entry which is preliminary data.</text>
</comment>
<proteinExistence type="inferred from homology"/>
<gene>
    <name evidence="5" type="ORF">GMA22_16790</name>
</gene>
<dbReference type="InterPro" id="IPR014746">
    <property type="entry name" value="Gln_synth/guanido_kin_cat_dom"/>
</dbReference>
<dbReference type="Gene3D" id="3.30.590.10">
    <property type="entry name" value="Glutamine synthetase/guanido kinase, catalytic domain"/>
    <property type="match status" value="1"/>
</dbReference>
<dbReference type="InterPro" id="IPR008146">
    <property type="entry name" value="Gln_synth_cat_dom"/>
</dbReference>
<comment type="similarity">
    <text evidence="2 3">Belongs to the glutamine synthetase family.</text>
</comment>